<keyword evidence="4" id="KW-1133">Transmembrane helix</keyword>
<evidence type="ECO:0000313" key="6">
    <source>
        <dbReference type="EMBL" id="KAB1660191.1"/>
    </source>
</evidence>
<keyword evidence="3" id="KW-0592">Phosphate transport</keyword>
<feature type="domain" description="PBP" evidence="5">
    <location>
        <begin position="107"/>
        <end position="407"/>
    </location>
</feature>
<dbReference type="GO" id="GO:0035435">
    <property type="term" value="P:phosphate ion transmembrane transport"/>
    <property type="evidence" value="ECO:0007669"/>
    <property type="project" value="InterPro"/>
</dbReference>
<gene>
    <name evidence="6" type="primary">pstS</name>
    <name evidence="6" type="ORF">F8O01_04545</name>
</gene>
<reference evidence="6 7" key="1">
    <citation type="submission" date="2019-09" db="EMBL/GenBank/DDBJ databases">
        <title>Phylogeny of genus Pseudoclavibacter and closely related genus.</title>
        <authorList>
            <person name="Li Y."/>
        </authorList>
    </citation>
    <scope>NUCLEOTIDE SEQUENCE [LARGE SCALE GENOMIC DNA]</scope>
    <source>
        <strain evidence="6 7">DSM 23821</strain>
    </source>
</reference>
<dbReference type="Proteomes" id="UP000467240">
    <property type="component" value="Unassembled WGS sequence"/>
</dbReference>
<dbReference type="GO" id="GO:0043190">
    <property type="term" value="C:ATP-binding cassette (ABC) transporter complex"/>
    <property type="evidence" value="ECO:0007669"/>
    <property type="project" value="InterPro"/>
</dbReference>
<evidence type="ECO:0000256" key="3">
    <source>
        <dbReference type="ARBA" id="ARBA00022592"/>
    </source>
</evidence>
<dbReference type="PANTHER" id="PTHR42996:SF1">
    <property type="entry name" value="PHOSPHATE-BINDING PROTEIN PSTS"/>
    <property type="match status" value="1"/>
</dbReference>
<dbReference type="InterPro" id="IPR050962">
    <property type="entry name" value="Phosphate-bind_PstS"/>
</dbReference>
<dbReference type="OrthoDB" id="9801510at2"/>
<dbReference type="NCBIfam" id="TIGR00975">
    <property type="entry name" value="3a0107s03"/>
    <property type="match status" value="1"/>
</dbReference>
<protein>
    <submittedName>
        <fullName evidence="6">Phosphate ABC transporter substrate-binding protein PstS</fullName>
    </submittedName>
</protein>
<keyword evidence="4" id="KW-0812">Transmembrane</keyword>
<keyword evidence="4" id="KW-0472">Membrane</keyword>
<dbReference type="AlphaFoldDB" id="A0A7J5C2C7"/>
<evidence type="ECO:0000256" key="4">
    <source>
        <dbReference type="SAM" id="Phobius"/>
    </source>
</evidence>
<evidence type="ECO:0000256" key="2">
    <source>
        <dbReference type="ARBA" id="ARBA00022448"/>
    </source>
</evidence>
<evidence type="ECO:0000259" key="5">
    <source>
        <dbReference type="Pfam" id="PF12849"/>
    </source>
</evidence>
<proteinExistence type="inferred from homology"/>
<dbReference type="EMBL" id="WBJZ01000004">
    <property type="protein sequence ID" value="KAB1660191.1"/>
    <property type="molecule type" value="Genomic_DNA"/>
</dbReference>
<keyword evidence="7" id="KW-1185">Reference proteome</keyword>
<comment type="caution">
    <text evidence="6">The sequence shown here is derived from an EMBL/GenBank/DDBJ whole genome shotgun (WGS) entry which is preliminary data.</text>
</comment>
<sequence>MVRIVGGQGITQNCELELRPVAECFRPGHVRDTGRSAGADHTERARTSPGRCRGIGDARMVSIDDDTVAVVPEQSGRRRLLWVALGIVAIAAIALVLTLTGRPGSGLVGSGSSLAAPLVQRAAVDFRNAANADDPQRADASGNDWVVDGSGIEYEAVGSLGGIVALTDGRASFALADYPLSAGELEQRDIAQFPLFIGALAVVTHQDVAGGDELRLDGEVLAAIYLGEITRWDDEAIAALNPDAELAATEIVPFHRGDGSGSTYGFTRYLADVSDEWGAGPGHGALVSWPAGVGTSADGSGGVVESVSSTPGAIGYVDVGQAERASLPVAAVGNGAGEYATPSAEAIETAIADTDWTTDDDYATPTVATGTTPGYPLTVAVYGMVKRDAGASLTRQALSFMAFLLDESDVAARDLGYVPLPEAGSVAVREYWAEQLGYA</sequence>
<evidence type="ECO:0000313" key="7">
    <source>
        <dbReference type="Proteomes" id="UP000467240"/>
    </source>
</evidence>
<dbReference type="InterPro" id="IPR024370">
    <property type="entry name" value="PBP_domain"/>
</dbReference>
<comment type="similarity">
    <text evidence="1">Belongs to the PstS family.</text>
</comment>
<dbReference type="SUPFAM" id="SSF53850">
    <property type="entry name" value="Periplasmic binding protein-like II"/>
    <property type="match status" value="1"/>
</dbReference>
<dbReference type="PANTHER" id="PTHR42996">
    <property type="entry name" value="PHOSPHATE-BINDING PROTEIN PSTS"/>
    <property type="match status" value="1"/>
</dbReference>
<name>A0A7J5C2C7_9MICO</name>
<evidence type="ECO:0000256" key="1">
    <source>
        <dbReference type="ARBA" id="ARBA00008725"/>
    </source>
</evidence>
<feature type="transmembrane region" description="Helical" evidence="4">
    <location>
        <begin position="80"/>
        <end position="99"/>
    </location>
</feature>
<dbReference type="InterPro" id="IPR005673">
    <property type="entry name" value="ABC_phos-bd_PstS"/>
</dbReference>
<dbReference type="Gene3D" id="3.40.190.10">
    <property type="entry name" value="Periplasmic binding protein-like II"/>
    <property type="match status" value="2"/>
</dbReference>
<dbReference type="GO" id="GO:0042301">
    <property type="term" value="F:phosphate ion binding"/>
    <property type="evidence" value="ECO:0007669"/>
    <property type="project" value="InterPro"/>
</dbReference>
<accession>A0A7J5C2C7</accession>
<organism evidence="6 7">
    <name type="scientific">Pseudoclavibacter chungangensis</name>
    <dbReference type="NCBI Taxonomy" id="587635"/>
    <lineage>
        <taxon>Bacteria</taxon>
        <taxon>Bacillati</taxon>
        <taxon>Actinomycetota</taxon>
        <taxon>Actinomycetes</taxon>
        <taxon>Micrococcales</taxon>
        <taxon>Microbacteriaceae</taxon>
        <taxon>Pseudoclavibacter</taxon>
    </lineage>
</organism>
<dbReference type="Pfam" id="PF12849">
    <property type="entry name" value="PBP_like_2"/>
    <property type="match status" value="1"/>
</dbReference>
<keyword evidence="2" id="KW-0813">Transport</keyword>
<dbReference type="CDD" id="cd13565">
    <property type="entry name" value="PBP2_PstS"/>
    <property type="match status" value="1"/>
</dbReference>